<dbReference type="Proteomes" id="UP000814140">
    <property type="component" value="Unassembled WGS sequence"/>
</dbReference>
<name>A0ACB8TD64_9AGAM</name>
<reference evidence="1" key="1">
    <citation type="submission" date="2021-03" db="EMBL/GenBank/DDBJ databases">
        <authorList>
            <consortium name="DOE Joint Genome Institute"/>
            <person name="Ahrendt S."/>
            <person name="Looney B.P."/>
            <person name="Miyauchi S."/>
            <person name="Morin E."/>
            <person name="Drula E."/>
            <person name="Courty P.E."/>
            <person name="Chicoki N."/>
            <person name="Fauchery L."/>
            <person name="Kohler A."/>
            <person name="Kuo A."/>
            <person name="Labutti K."/>
            <person name="Pangilinan J."/>
            <person name="Lipzen A."/>
            <person name="Riley R."/>
            <person name="Andreopoulos W."/>
            <person name="He G."/>
            <person name="Johnson J."/>
            <person name="Barry K.W."/>
            <person name="Grigoriev I.V."/>
            <person name="Nagy L."/>
            <person name="Hibbett D."/>
            <person name="Henrissat B."/>
            <person name="Matheny P.B."/>
            <person name="Labbe J."/>
            <person name="Martin F."/>
        </authorList>
    </citation>
    <scope>NUCLEOTIDE SEQUENCE</scope>
    <source>
        <strain evidence="1">HHB10654</strain>
    </source>
</reference>
<comment type="caution">
    <text evidence="1">The sequence shown here is derived from an EMBL/GenBank/DDBJ whole genome shotgun (WGS) entry which is preliminary data.</text>
</comment>
<gene>
    <name evidence="1" type="ORF">BV25DRAFT_1512741</name>
</gene>
<accession>A0ACB8TD64</accession>
<keyword evidence="2" id="KW-1185">Reference proteome</keyword>
<evidence type="ECO:0000313" key="2">
    <source>
        <dbReference type="Proteomes" id="UP000814140"/>
    </source>
</evidence>
<proteinExistence type="predicted"/>
<organism evidence="1 2">
    <name type="scientific">Artomyces pyxidatus</name>
    <dbReference type="NCBI Taxonomy" id="48021"/>
    <lineage>
        <taxon>Eukaryota</taxon>
        <taxon>Fungi</taxon>
        <taxon>Dikarya</taxon>
        <taxon>Basidiomycota</taxon>
        <taxon>Agaricomycotina</taxon>
        <taxon>Agaricomycetes</taxon>
        <taxon>Russulales</taxon>
        <taxon>Auriscalpiaceae</taxon>
        <taxon>Artomyces</taxon>
    </lineage>
</organism>
<sequence length="163" mass="17630">MLFLGFACVALLHLPIAHAVDNHNSTDSCKQELAPSPCYVAKGLVAPCKENLEDGFEGGNSVCTCNTVLYNLVSACKLCYNGTESLLPAFDAWAVNCTPPNLVQMMNYYPLPEVSKSVHIPKWAYADLTADNSFDITAALRRASFFALCPILELIAPSSLLVV</sequence>
<dbReference type="EMBL" id="MU277193">
    <property type="protein sequence ID" value="KAI0066180.1"/>
    <property type="molecule type" value="Genomic_DNA"/>
</dbReference>
<evidence type="ECO:0000313" key="1">
    <source>
        <dbReference type="EMBL" id="KAI0066180.1"/>
    </source>
</evidence>
<protein>
    <submittedName>
        <fullName evidence="1">Uncharacterized protein</fullName>
    </submittedName>
</protein>
<reference evidence="1" key="2">
    <citation type="journal article" date="2022" name="New Phytol.">
        <title>Evolutionary transition to the ectomycorrhizal habit in the genomes of a hyperdiverse lineage of mushroom-forming fungi.</title>
        <authorList>
            <person name="Looney B."/>
            <person name="Miyauchi S."/>
            <person name="Morin E."/>
            <person name="Drula E."/>
            <person name="Courty P.E."/>
            <person name="Kohler A."/>
            <person name="Kuo A."/>
            <person name="LaButti K."/>
            <person name="Pangilinan J."/>
            <person name="Lipzen A."/>
            <person name="Riley R."/>
            <person name="Andreopoulos W."/>
            <person name="He G."/>
            <person name="Johnson J."/>
            <person name="Nolan M."/>
            <person name="Tritt A."/>
            <person name="Barry K.W."/>
            <person name="Grigoriev I.V."/>
            <person name="Nagy L.G."/>
            <person name="Hibbett D."/>
            <person name="Henrissat B."/>
            <person name="Matheny P.B."/>
            <person name="Labbe J."/>
            <person name="Martin F.M."/>
        </authorList>
    </citation>
    <scope>NUCLEOTIDE SEQUENCE</scope>
    <source>
        <strain evidence="1">HHB10654</strain>
    </source>
</reference>